<dbReference type="UniPathway" id="UPA00262">
    <property type="reaction ID" value="UER00222"/>
</dbReference>
<dbReference type="RefSeq" id="WP_184171320.1">
    <property type="nucleotide sequence ID" value="NZ_BAABAG010000015.1"/>
</dbReference>
<dbReference type="InterPro" id="IPR036291">
    <property type="entry name" value="NAD(P)-bd_dom_sf"/>
</dbReference>
<dbReference type="SUPFAM" id="SSF53790">
    <property type="entry name" value="Tetrapyrrole methylase"/>
    <property type="match status" value="1"/>
</dbReference>
<dbReference type="Pfam" id="PF13241">
    <property type="entry name" value="NAD_binding_7"/>
    <property type="match status" value="1"/>
</dbReference>
<dbReference type="Gene3D" id="3.30.950.10">
    <property type="entry name" value="Methyltransferase, Cobalt-precorrin-4 Transmethylase, Domain 2"/>
    <property type="match status" value="1"/>
</dbReference>
<dbReference type="Pfam" id="PF00590">
    <property type="entry name" value="TP_methylase"/>
    <property type="match status" value="1"/>
</dbReference>
<sequence length="422" mass="43316">MTASDLYPTSLRLLGRPVLIVGGGRVAGRRVGALLDAGALVTVVAPEPGEEVERLAAAGLLTLHRRPYRPSDLDGVWFAQTATGDRAVDGAVASDAEARHVWCVDASDAESSAAWTPAVARAGDVTVAVNAGGDPRRARALKDAITLALSTGRLPLRRRRASSEPGRVALVGGGPGDSGLITVRGRQLLAEADVVVADRLGPRALLAELDPAVPVIEVGKAPGNHLATQDEINAVLVREARAGRLVVRLKGGDPYVLGRGGEEAAHCRAHGVDVEVVPGVTSAVSVPAAAGIPVTHRGVATGFTLVTGHEELSEVPTRADHTLVLLMGVRRLADTARRLTERGLDGATPVAIIERGWMLDQRVTVGTVETIAAQAAAVGVANPAVIVVGDVVRLSPYATGAPAAGVPAPILTLNPTSEGARA</sequence>
<dbReference type="GO" id="GO:0051266">
    <property type="term" value="F:sirohydrochlorin ferrochelatase activity"/>
    <property type="evidence" value="ECO:0007669"/>
    <property type="project" value="UniProtKB-EC"/>
</dbReference>
<keyword evidence="5" id="KW-0949">S-adenosyl-L-methionine</keyword>
<feature type="active site" description="Proton donor" evidence="12">
    <location>
        <position position="220"/>
    </location>
</feature>
<keyword evidence="3 14" id="KW-0489">Methyltransferase</keyword>
<gene>
    <name evidence="14" type="ORF">HDA33_000865</name>
</gene>
<evidence type="ECO:0000313" key="15">
    <source>
        <dbReference type="Proteomes" id="UP000567246"/>
    </source>
</evidence>
<dbReference type="InterPro" id="IPR006367">
    <property type="entry name" value="Sirohaem_synthase_N"/>
</dbReference>
<dbReference type="Gene3D" id="3.40.1010.10">
    <property type="entry name" value="Cobalt-precorrin-4 Transmethylase, Domain 1"/>
    <property type="match status" value="1"/>
</dbReference>
<keyword evidence="2" id="KW-0169">Cobalamin biosynthesis</keyword>
<dbReference type="PIRSF" id="PIRSF036426">
    <property type="entry name" value="Sirohaem_synth"/>
    <property type="match status" value="1"/>
</dbReference>
<dbReference type="CDD" id="cd11642">
    <property type="entry name" value="SUMT"/>
    <property type="match status" value="1"/>
</dbReference>
<evidence type="ECO:0000256" key="3">
    <source>
        <dbReference type="ARBA" id="ARBA00022603"/>
    </source>
</evidence>
<evidence type="ECO:0000259" key="13">
    <source>
        <dbReference type="Pfam" id="PF00590"/>
    </source>
</evidence>
<name>A0A7W9JI58_9MICC</name>
<dbReference type="GO" id="GO:0051287">
    <property type="term" value="F:NAD binding"/>
    <property type="evidence" value="ECO:0007669"/>
    <property type="project" value="InterPro"/>
</dbReference>
<evidence type="ECO:0000256" key="5">
    <source>
        <dbReference type="ARBA" id="ARBA00022691"/>
    </source>
</evidence>
<dbReference type="AlphaFoldDB" id="A0A7W9JI58"/>
<dbReference type="GO" id="GO:0019354">
    <property type="term" value="P:siroheme biosynthetic process"/>
    <property type="evidence" value="ECO:0007669"/>
    <property type="project" value="UniProtKB-UniPathway"/>
</dbReference>
<keyword evidence="8 14" id="KW-0456">Lyase</keyword>
<comment type="caution">
    <text evidence="14">The sequence shown here is derived from an EMBL/GenBank/DDBJ whole genome shotgun (WGS) entry which is preliminary data.</text>
</comment>
<dbReference type="GO" id="GO:0032259">
    <property type="term" value="P:methylation"/>
    <property type="evidence" value="ECO:0007669"/>
    <property type="project" value="UniProtKB-KW"/>
</dbReference>
<organism evidence="14 15">
    <name type="scientific">Micrococcus endophyticus</name>
    <dbReference type="NCBI Taxonomy" id="455343"/>
    <lineage>
        <taxon>Bacteria</taxon>
        <taxon>Bacillati</taxon>
        <taxon>Actinomycetota</taxon>
        <taxon>Actinomycetes</taxon>
        <taxon>Micrococcales</taxon>
        <taxon>Micrococcaceae</taxon>
        <taxon>Micrococcus</taxon>
    </lineage>
</organism>
<dbReference type="GO" id="GO:0043115">
    <property type="term" value="F:precorrin-2 dehydrogenase activity"/>
    <property type="evidence" value="ECO:0007669"/>
    <property type="project" value="UniProtKB-EC"/>
</dbReference>
<dbReference type="NCBIfam" id="TIGR01469">
    <property type="entry name" value="cobA_cysG_Cterm"/>
    <property type="match status" value="1"/>
</dbReference>
<dbReference type="PANTHER" id="PTHR45790:SF3">
    <property type="entry name" value="S-ADENOSYL-L-METHIONINE-DEPENDENT UROPORPHYRINOGEN III METHYLTRANSFERASE, CHLOROPLASTIC"/>
    <property type="match status" value="1"/>
</dbReference>
<evidence type="ECO:0000256" key="6">
    <source>
        <dbReference type="ARBA" id="ARBA00023002"/>
    </source>
</evidence>
<keyword evidence="10" id="KW-0511">Multifunctional enzyme</keyword>
<dbReference type="Proteomes" id="UP000567246">
    <property type="component" value="Unassembled WGS sequence"/>
</dbReference>
<keyword evidence="9" id="KW-0627">Porphyrin biosynthesis</keyword>
<dbReference type="FunFam" id="3.40.1010.10:FF:000001">
    <property type="entry name" value="Siroheme synthase"/>
    <property type="match status" value="1"/>
</dbReference>
<dbReference type="EC" id="2.1.1.107" evidence="14"/>
<dbReference type="InterPro" id="IPR050161">
    <property type="entry name" value="Siro_Cobalamin_biosynth"/>
</dbReference>
<evidence type="ECO:0000256" key="2">
    <source>
        <dbReference type="ARBA" id="ARBA00022573"/>
    </source>
</evidence>
<comment type="catalytic activity">
    <reaction evidence="11">
        <text>precorrin-2 + NAD(+) = sirohydrochlorin + NADH + 2 H(+)</text>
        <dbReference type="Rhea" id="RHEA:15613"/>
        <dbReference type="ChEBI" id="CHEBI:15378"/>
        <dbReference type="ChEBI" id="CHEBI:57540"/>
        <dbReference type="ChEBI" id="CHEBI:57945"/>
        <dbReference type="ChEBI" id="CHEBI:58351"/>
        <dbReference type="ChEBI" id="CHEBI:58827"/>
        <dbReference type="EC" id="1.3.1.76"/>
    </reaction>
</comment>
<dbReference type="EMBL" id="JACHMW010000001">
    <property type="protein sequence ID" value="MBB5848301.1"/>
    <property type="molecule type" value="Genomic_DNA"/>
</dbReference>
<dbReference type="InterPro" id="IPR006366">
    <property type="entry name" value="CobA/CysG_C"/>
</dbReference>
<dbReference type="NCBIfam" id="NF004790">
    <property type="entry name" value="PRK06136.1"/>
    <property type="match status" value="1"/>
</dbReference>
<evidence type="ECO:0000256" key="11">
    <source>
        <dbReference type="ARBA" id="ARBA00047561"/>
    </source>
</evidence>
<feature type="domain" description="Tetrapyrrole methylase" evidence="13">
    <location>
        <begin position="168"/>
        <end position="371"/>
    </location>
</feature>
<dbReference type="GO" id="GO:0009236">
    <property type="term" value="P:cobalamin biosynthetic process"/>
    <property type="evidence" value="ECO:0007669"/>
    <property type="project" value="UniProtKB-KW"/>
</dbReference>
<dbReference type="InterPro" id="IPR014776">
    <property type="entry name" value="4pyrrole_Mease_sub2"/>
</dbReference>
<protein>
    <submittedName>
        <fullName evidence="14">Uroporphyrin-III C-methyltransferase/precorrin-2 dehydrogenase/sirohydrochlorin ferrochelatase</fullName>
        <ecNumber evidence="14">1.3.1.76</ecNumber>
        <ecNumber evidence="14">2.1.1.107</ecNumber>
        <ecNumber evidence="14">4.99.1.4</ecNumber>
    </submittedName>
</protein>
<evidence type="ECO:0000256" key="4">
    <source>
        <dbReference type="ARBA" id="ARBA00022679"/>
    </source>
</evidence>
<comment type="pathway">
    <text evidence="1">Porphyrin-containing compound metabolism; siroheme biosynthesis; sirohydrochlorin from precorrin-2: step 1/1.</text>
</comment>
<dbReference type="SUPFAM" id="SSF51735">
    <property type="entry name" value="NAD(P)-binding Rossmann-fold domains"/>
    <property type="match status" value="1"/>
</dbReference>
<dbReference type="InterPro" id="IPR000878">
    <property type="entry name" value="4pyrrol_Mease"/>
</dbReference>
<dbReference type="PANTHER" id="PTHR45790">
    <property type="entry name" value="SIROHEME SYNTHASE-RELATED"/>
    <property type="match status" value="1"/>
</dbReference>
<evidence type="ECO:0000256" key="12">
    <source>
        <dbReference type="PIRSR" id="PIRSR036426-1"/>
    </source>
</evidence>
<proteinExistence type="predicted"/>
<keyword evidence="4 14" id="KW-0808">Transferase</keyword>
<dbReference type="EC" id="4.99.1.4" evidence="14"/>
<evidence type="ECO:0000256" key="10">
    <source>
        <dbReference type="ARBA" id="ARBA00023268"/>
    </source>
</evidence>
<feature type="active site" description="Proton acceptor" evidence="12">
    <location>
        <position position="198"/>
    </location>
</feature>
<dbReference type="GO" id="GO:0004851">
    <property type="term" value="F:uroporphyrin-III C-methyltransferase activity"/>
    <property type="evidence" value="ECO:0007669"/>
    <property type="project" value="UniProtKB-EC"/>
</dbReference>
<evidence type="ECO:0000256" key="8">
    <source>
        <dbReference type="ARBA" id="ARBA00023239"/>
    </source>
</evidence>
<dbReference type="InterPro" id="IPR014777">
    <property type="entry name" value="4pyrrole_Mease_sub1"/>
</dbReference>
<evidence type="ECO:0000313" key="14">
    <source>
        <dbReference type="EMBL" id="MBB5848301.1"/>
    </source>
</evidence>
<evidence type="ECO:0000256" key="1">
    <source>
        <dbReference type="ARBA" id="ARBA00005010"/>
    </source>
</evidence>
<dbReference type="InterPro" id="IPR035996">
    <property type="entry name" value="4pyrrol_Methylase_sf"/>
</dbReference>
<keyword evidence="6 14" id="KW-0560">Oxidoreductase</keyword>
<evidence type="ECO:0000256" key="7">
    <source>
        <dbReference type="ARBA" id="ARBA00023027"/>
    </source>
</evidence>
<dbReference type="NCBIfam" id="TIGR01470">
    <property type="entry name" value="cysG_Nterm"/>
    <property type="match status" value="1"/>
</dbReference>
<dbReference type="EC" id="1.3.1.76" evidence="14"/>
<evidence type="ECO:0000256" key="9">
    <source>
        <dbReference type="ARBA" id="ARBA00023244"/>
    </source>
</evidence>
<keyword evidence="7" id="KW-0520">NAD</keyword>
<dbReference type="Gene3D" id="3.40.50.720">
    <property type="entry name" value="NAD(P)-binding Rossmann-like Domain"/>
    <property type="match status" value="1"/>
</dbReference>
<keyword evidence="15" id="KW-1185">Reference proteome</keyword>
<accession>A0A7W9JI58</accession>
<reference evidence="14 15" key="1">
    <citation type="submission" date="2020-08" db="EMBL/GenBank/DDBJ databases">
        <title>Sequencing the genomes of 1000 actinobacteria strains.</title>
        <authorList>
            <person name="Klenk H.-P."/>
        </authorList>
    </citation>
    <scope>NUCLEOTIDE SEQUENCE [LARGE SCALE GENOMIC DNA]</scope>
    <source>
        <strain evidence="14 15">DSM 17945</strain>
    </source>
</reference>
<dbReference type="InterPro" id="IPR012409">
    <property type="entry name" value="Sirohaem_synth"/>
</dbReference>